<dbReference type="NCBIfam" id="TIGR00296">
    <property type="entry name" value="TIGR00296 family protein"/>
    <property type="match status" value="1"/>
</dbReference>
<dbReference type="AlphaFoldDB" id="A0AAW4L3R4"/>
<protein>
    <submittedName>
        <fullName evidence="2">AmmeMemoRadiSam system protein A</fullName>
    </submittedName>
</protein>
<organism evidence="2 3">
    <name type="scientific">Geoanaerobacter pelophilus</name>
    <dbReference type="NCBI Taxonomy" id="60036"/>
    <lineage>
        <taxon>Bacteria</taxon>
        <taxon>Pseudomonadati</taxon>
        <taxon>Thermodesulfobacteriota</taxon>
        <taxon>Desulfuromonadia</taxon>
        <taxon>Geobacterales</taxon>
        <taxon>Geobacteraceae</taxon>
        <taxon>Geoanaerobacter</taxon>
    </lineage>
</organism>
<reference evidence="2 3" key="1">
    <citation type="submission" date="2021-05" db="EMBL/GenBank/DDBJ databases">
        <title>The draft genome of Geobacter pelophilus DSM 12255.</title>
        <authorList>
            <person name="Xu Z."/>
            <person name="Masuda Y."/>
            <person name="Itoh H."/>
            <person name="Senoo K."/>
        </authorList>
    </citation>
    <scope>NUCLEOTIDE SEQUENCE [LARGE SCALE GENOMIC DNA]</scope>
    <source>
        <strain evidence="2 3">DSM 12255</strain>
    </source>
</reference>
<name>A0AAW4L3R4_9BACT</name>
<comment type="caution">
    <text evidence="2">The sequence shown here is derived from an EMBL/GenBank/DDBJ whole genome shotgun (WGS) entry which is preliminary data.</text>
</comment>
<dbReference type="Pfam" id="PF01871">
    <property type="entry name" value="AMMECR1"/>
    <property type="match status" value="1"/>
</dbReference>
<feature type="domain" description="AMMECR1" evidence="1">
    <location>
        <begin position="8"/>
        <end position="190"/>
    </location>
</feature>
<dbReference type="NCBIfam" id="TIGR04335">
    <property type="entry name" value="AmmeMemoSam_A"/>
    <property type="match status" value="1"/>
</dbReference>
<dbReference type="RefSeq" id="WP_214172311.1">
    <property type="nucleotide sequence ID" value="NZ_JAHCVJ010000006.1"/>
</dbReference>
<dbReference type="PROSITE" id="PS51112">
    <property type="entry name" value="AMMECR1"/>
    <property type="match status" value="1"/>
</dbReference>
<dbReference type="PANTHER" id="PTHR13016">
    <property type="entry name" value="AMMECR1 HOMOLOG"/>
    <property type="match status" value="1"/>
</dbReference>
<dbReference type="EMBL" id="JAHCVJ010000006">
    <property type="protein sequence ID" value="MBT0665533.1"/>
    <property type="molecule type" value="Genomic_DNA"/>
</dbReference>
<dbReference type="PANTHER" id="PTHR13016:SF0">
    <property type="entry name" value="AMME SYNDROME CANDIDATE GENE 1 PROTEIN"/>
    <property type="match status" value="1"/>
</dbReference>
<proteinExistence type="predicted"/>
<evidence type="ECO:0000259" key="1">
    <source>
        <dbReference type="PROSITE" id="PS51112"/>
    </source>
</evidence>
<dbReference type="InterPro" id="IPR027623">
    <property type="entry name" value="AmmeMemoSam_A"/>
</dbReference>
<evidence type="ECO:0000313" key="3">
    <source>
        <dbReference type="Proteomes" id="UP000811899"/>
    </source>
</evidence>
<dbReference type="InterPro" id="IPR002733">
    <property type="entry name" value="AMMECR1_domain"/>
</dbReference>
<evidence type="ECO:0000313" key="2">
    <source>
        <dbReference type="EMBL" id="MBT0665533.1"/>
    </source>
</evidence>
<dbReference type="InterPro" id="IPR023473">
    <property type="entry name" value="AMMECR1"/>
</dbReference>
<dbReference type="InterPro" id="IPR036071">
    <property type="entry name" value="AMMECR1_dom_sf"/>
</dbReference>
<gene>
    <name evidence="2" type="primary">amrA</name>
    <name evidence="2" type="ORF">KI809_14590</name>
</gene>
<dbReference type="Gene3D" id="3.30.1490.150">
    <property type="entry name" value="Hypothetical protein ph0010, domain 2"/>
    <property type="match status" value="1"/>
</dbReference>
<dbReference type="Gene3D" id="3.30.700.20">
    <property type="entry name" value="Hypothetical protein ph0010, domain 1"/>
    <property type="match status" value="1"/>
</dbReference>
<keyword evidence="3" id="KW-1185">Reference proteome</keyword>
<dbReference type="Proteomes" id="UP000811899">
    <property type="component" value="Unassembled WGS sequence"/>
</dbReference>
<dbReference type="SUPFAM" id="SSF143447">
    <property type="entry name" value="AMMECR1-like"/>
    <property type="match status" value="1"/>
</dbReference>
<dbReference type="InterPro" id="IPR027485">
    <property type="entry name" value="AMMECR1_N"/>
</dbReference>
<accession>A0AAW4L3R4</accession>
<sequence length="195" mass="21932">MAKMFGKDDRRQLLLLAREAITSFVSSGSVVPRDVKSEKLHAQHGCFVTIKMDGKLRGCIGNFISDKPLFQLVQEMAAAASTKDPRFYPMKKPDLDKFTLEISVLSPLQKISSIDEIQVGTHGLYMERNFHRGVLLPQVATEFGWDRDTFLQQTALKAGMGKDDWQENTEIYIFSAEVFNEEDTGPAPVRSSKKS</sequence>